<evidence type="ECO:0000313" key="3">
    <source>
        <dbReference type="Proteomes" id="UP000724874"/>
    </source>
</evidence>
<feature type="signal peptide" evidence="1">
    <location>
        <begin position="1"/>
        <end position="20"/>
    </location>
</feature>
<organism evidence="2 3">
    <name type="scientific">Gymnopilus junonius</name>
    <name type="common">Spectacular rustgill mushroom</name>
    <name type="synonym">Gymnopilus spectabilis subsp. junonius</name>
    <dbReference type="NCBI Taxonomy" id="109634"/>
    <lineage>
        <taxon>Eukaryota</taxon>
        <taxon>Fungi</taxon>
        <taxon>Dikarya</taxon>
        <taxon>Basidiomycota</taxon>
        <taxon>Agaricomycotina</taxon>
        <taxon>Agaricomycetes</taxon>
        <taxon>Agaricomycetidae</taxon>
        <taxon>Agaricales</taxon>
        <taxon>Agaricineae</taxon>
        <taxon>Hymenogastraceae</taxon>
        <taxon>Gymnopilus</taxon>
    </lineage>
</organism>
<keyword evidence="3" id="KW-1185">Reference proteome</keyword>
<keyword evidence="1" id="KW-0732">Signal</keyword>
<dbReference type="Proteomes" id="UP000724874">
    <property type="component" value="Unassembled WGS sequence"/>
</dbReference>
<dbReference type="EMBL" id="JADNYJ010000023">
    <property type="protein sequence ID" value="KAF8905179.1"/>
    <property type="molecule type" value="Genomic_DNA"/>
</dbReference>
<reference evidence="2" key="1">
    <citation type="submission" date="2020-11" db="EMBL/GenBank/DDBJ databases">
        <authorList>
            <consortium name="DOE Joint Genome Institute"/>
            <person name="Ahrendt S."/>
            <person name="Riley R."/>
            <person name="Andreopoulos W."/>
            <person name="LaButti K."/>
            <person name="Pangilinan J."/>
            <person name="Ruiz-duenas F.J."/>
            <person name="Barrasa J.M."/>
            <person name="Sanchez-Garcia M."/>
            <person name="Camarero S."/>
            <person name="Miyauchi S."/>
            <person name="Serrano A."/>
            <person name="Linde D."/>
            <person name="Babiker R."/>
            <person name="Drula E."/>
            <person name="Ayuso-Fernandez I."/>
            <person name="Pacheco R."/>
            <person name="Padilla G."/>
            <person name="Ferreira P."/>
            <person name="Barriuso J."/>
            <person name="Kellner H."/>
            <person name="Castanera R."/>
            <person name="Alfaro M."/>
            <person name="Ramirez L."/>
            <person name="Pisabarro A.G."/>
            <person name="Kuo A."/>
            <person name="Tritt A."/>
            <person name="Lipzen A."/>
            <person name="He G."/>
            <person name="Yan M."/>
            <person name="Ng V."/>
            <person name="Cullen D."/>
            <person name="Martin F."/>
            <person name="Rosso M.-N."/>
            <person name="Henrissat B."/>
            <person name="Hibbett D."/>
            <person name="Martinez A.T."/>
            <person name="Grigoriev I.V."/>
        </authorList>
    </citation>
    <scope>NUCLEOTIDE SEQUENCE</scope>
    <source>
        <strain evidence="2">AH 44721</strain>
    </source>
</reference>
<evidence type="ECO:0000313" key="2">
    <source>
        <dbReference type="EMBL" id="KAF8905179.1"/>
    </source>
</evidence>
<evidence type="ECO:0000256" key="1">
    <source>
        <dbReference type="SAM" id="SignalP"/>
    </source>
</evidence>
<proteinExistence type="predicted"/>
<gene>
    <name evidence="2" type="ORF">CPB84DRAFT_1771761</name>
</gene>
<accession>A0A9P5NTS4</accession>
<name>A0A9P5NTS4_GYMJU</name>
<comment type="caution">
    <text evidence="2">The sequence shown here is derived from an EMBL/GenBank/DDBJ whole genome shotgun (WGS) entry which is preliminary data.</text>
</comment>
<dbReference type="OrthoDB" id="2749115at2759"/>
<feature type="chain" id="PRO_5040126853" evidence="1">
    <location>
        <begin position="21"/>
        <end position="238"/>
    </location>
</feature>
<dbReference type="AlphaFoldDB" id="A0A9P5NTS4"/>
<sequence>MFKFTLALASITFTLQGTVCRHFAVAYTSLAAGVTEDKGGPDAIEFIGFHGGNSNDAAVWENQGSISNHANGSIPVLGDAVLGFGIYVTDDPQVALTFAKQSIQVNNGTTPKDNTNKVFVPENTGLIGDSTDSTVQAKFEDARTKYINIVRPDADASSTVRVALIDQEVKTGQMVIPFPITQQFNATCFTYDGNTLPAGIHNGFPAFAFNSHKIRSHWKITPENEYAAQQAVQVGKCA</sequence>
<protein>
    <submittedName>
        <fullName evidence="2">Uncharacterized protein</fullName>
    </submittedName>
</protein>